<dbReference type="InterPro" id="IPR000719">
    <property type="entry name" value="Prot_kinase_dom"/>
</dbReference>
<evidence type="ECO:0000259" key="1">
    <source>
        <dbReference type="PROSITE" id="PS50011"/>
    </source>
</evidence>
<sequence>MNLPELDCYLEWIPFENFKNVTYVTRGGFGKIYSANWAKDLFLTGILKCHYSMLWNNSRSNAKDYNMMVLSYCENGNLRNYYLNNKLDYYPKVKKSKEIVRGLLDIHNTGKVHKNFHSGNVLYYVDNSYISDLVIL</sequence>
<evidence type="ECO:0000313" key="2">
    <source>
        <dbReference type="EMBL" id="PKC56895.1"/>
    </source>
</evidence>
<dbReference type="PROSITE" id="PS50011">
    <property type="entry name" value="PROTEIN_KINASE_DOM"/>
    <property type="match status" value="1"/>
</dbReference>
<dbReference type="EMBL" id="LLXH01001989">
    <property type="protein sequence ID" value="PKC56895.1"/>
    <property type="molecule type" value="Genomic_DNA"/>
</dbReference>
<dbReference type="Proteomes" id="UP000232688">
    <property type="component" value="Unassembled WGS sequence"/>
</dbReference>
<name>A0A2N0R0R8_9GLOM</name>
<protein>
    <recommendedName>
        <fullName evidence="1">Protein kinase domain-containing protein</fullName>
    </recommendedName>
</protein>
<accession>A0A2N0R0R8</accession>
<organism evidence="2 3">
    <name type="scientific">Rhizophagus irregularis</name>
    <dbReference type="NCBI Taxonomy" id="588596"/>
    <lineage>
        <taxon>Eukaryota</taxon>
        <taxon>Fungi</taxon>
        <taxon>Fungi incertae sedis</taxon>
        <taxon>Mucoromycota</taxon>
        <taxon>Glomeromycotina</taxon>
        <taxon>Glomeromycetes</taxon>
        <taxon>Glomerales</taxon>
        <taxon>Glomeraceae</taxon>
        <taxon>Rhizophagus</taxon>
    </lineage>
</organism>
<dbReference type="AlphaFoldDB" id="A0A2N0R0R8"/>
<proteinExistence type="predicted"/>
<evidence type="ECO:0000313" key="3">
    <source>
        <dbReference type="Proteomes" id="UP000232688"/>
    </source>
</evidence>
<dbReference type="Gene3D" id="1.10.510.10">
    <property type="entry name" value="Transferase(Phosphotransferase) domain 1"/>
    <property type="match status" value="1"/>
</dbReference>
<dbReference type="VEuPathDB" id="FungiDB:RhiirA1_473337"/>
<dbReference type="InterPro" id="IPR011009">
    <property type="entry name" value="Kinase-like_dom_sf"/>
</dbReference>
<dbReference type="GO" id="GO:0004672">
    <property type="term" value="F:protein kinase activity"/>
    <property type="evidence" value="ECO:0007669"/>
    <property type="project" value="InterPro"/>
</dbReference>
<feature type="domain" description="Protein kinase" evidence="1">
    <location>
        <begin position="1"/>
        <end position="136"/>
    </location>
</feature>
<reference evidence="2 3" key="2">
    <citation type="submission" date="2017-10" db="EMBL/GenBank/DDBJ databases">
        <title>Genome analyses suggest a sexual origin of heterokaryosis in a supposedly ancient asexual fungus.</title>
        <authorList>
            <person name="Corradi N."/>
            <person name="Sedzielewska K."/>
            <person name="Noel J."/>
            <person name="Charron P."/>
            <person name="Farinelli L."/>
            <person name="Marton T."/>
            <person name="Kruger M."/>
            <person name="Pelin A."/>
            <person name="Brachmann A."/>
            <person name="Corradi N."/>
        </authorList>
    </citation>
    <scope>NUCLEOTIDE SEQUENCE [LARGE SCALE GENOMIC DNA]</scope>
    <source>
        <strain evidence="2 3">A1</strain>
    </source>
</reference>
<reference evidence="2 3" key="1">
    <citation type="submission" date="2017-10" db="EMBL/GenBank/DDBJ databases">
        <title>Extensive intraspecific genome diversity in a model arbuscular mycorrhizal fungus.</title>
        <authorList>
            <person name="Chen E.C.H."/>
            <person name="Morin E."/>
            <person name="Baudet D."/>
            <person name="Noel J."/>
            <person name="Ndikumana S."/>
            <person name="Charron P."/>
            <person name="St-Onge C."/>
            <person name="Giorgi J."/>
            <person name="Grigoriev I.V."/>
            <person name="Roux C."/>
            <person name="Martin F.M."/>
            <person name="Corradi N."/>
        </authorList>
    </citation>
    <scope>NUCLEOTIDE SEQUENCE [LARGE SCALE GENOMIC DNA]</scope>
    <source>
        <strain evidence="2 3">A1</strain>
    </source>
</reference>
<gene>
    <name evidence="2" type="ORF">RhiirA1_473337</name>
</gene>
<dbReference type="SUPFAM" id="SSF56112">
    <property type="entry name" value="Protein kinase-like (PK-like)"/>
    <property type="match status" value="1"/>
</dbReference>
<dbReference type="GO" id="GO:0005524">
    <property type="term" value="F:ATP binding"/>
    <property type="evidence" value="ECO:0007669"/>
    <property type="project" value="InterPro"/>
</dbReference>
<comment type="caution">
    <text evidence="2">The sequence shown here is derived from an EMBL/GenBank/DDBJ whole genome shotgun (WGS) entry which is preliminary data.</text>
</comment>